<dbReference type="EMBL" id="JAHCVJ010000006">
    <property type="protein sequence ID" value="MBT0665552.1"/>
    <property type="molecule type" value="Genomic_DNA"/>
</dbReference>
<keyword evidence="3" id="KW-1003">Cell membrane</keyword>
<dbReference type="NCBIfam" id="TIGR02203">
    <property type="entry name" value="MsbA_lipidA"/>
    <property type="match status" value="1"/>
</dbReference>
<dbReference type="Pfam" id="PF00664">
    <property type="entry name" value="ABC_membrane"/>
    <property type="match status" value="1"/>
</dbReference>
<dbReference type="PANTHER" id="PTHR43394">
    <property type="entry name" value="ATP-DEPENDENT PERMEASE MDL1, MITOCHONDRIAL"/>
    <property type="match status" value="1"/>
</dbReference>
<reference evidence="14 15" key="1">
    <citation type="submission" date="2021-05" db="EMBL/GenBank/DDBJ databases">
        <title>The draft genome of Geobacter pelophilus DSM 12255.</title>
        <authorList>
            <person name="Xu Z."/>
            <person name="Masuda Y."/>
            <person name="Itoh H."/>
            <person name="Senoo K."/>
        </authorList>
    </citation>
    <scope>NUCLEOTIDE SEQUENCE [LARGE SCALE GENOMIC DNA]</scope>
    <source>
        <strain evidence="14 15">DSM 12255</strain>
    </source>
</reference>
<keyword evidence="7" id="KW-1278">Translocase</keyword>
<comment type="subcellular location">
    <subcellularLocation>
        <location evidence="1">Cell membrane</location>
        <topology evidence="1">Multi-pass membrane protein</topology>
    </subcellularLocation>
</comment>
<keyword evidence="10 11" id="KW-0472">Membrane</keyword>
<gene>
    <name evidence="14" type="primary">msbA</name>
    <name evidence="14" type="ORF">KI809_14685</name>
</gene>
<dbReference type="GO" id="GO:0016887">
    <property type="term" value="F:ATP hydrolysis activity"/>
    <property type="evidence" value="ECO:0007669"/>
    <property type="project" value="InterPro"/>
</dbReference>
<feature type="transmembrane region" description="Helical" evidence="11">
    <location>
        <begin position="272"/>
        <end position="289"/>
    </location>
</feature>
<keyword evidence="9" id="KW-0445">Lipid transport</keyword>
<protein>
    <submittedName>
        <fullName evidence="14">Lipid A export permease/ATP-binding protein MsbA</fullName>
    </submittedName>
</protein>
<dbReference type="AlphaFoldDB" id="A0AAW4L5U9"/>
<dbReference type="Proteomes" id="UP000811899">
    <property type="component" value="Unassembled WGS sequence"/>
</dbReference>
<evidence type="ECO:0000256" key="3">
    <source>
        <dbReference type="ARBA" id="ARBA00022475"/>
    </source>
</evidence>
<dbReference type="InterPro" id="IPR039421">
    <property type="entry name" value="Type_1_exporter"/>
</dbReference>
<dbReference type="SUPFAM" id="SSF90123">
    <property type="entry name" value="ABC transporter transmembrane region"/>
    <property type="match status" value="1"/>
</dbReference>
<evidence type="ECO:0000256" key="1">
    <source>
        <dbReference type="ARBA" id="ARBA00004651"/>
    </source>
</evidence>
<evidence type="ECO:0000256" key="4">
    <source>
        <dbReference type="ARBA" id="ARBA00022692"/>
    </source>
</evidence>
<keyword evidence="4 11" id="KW-0812">Transmembrane</keyword>
<dbReference type="InterPro" id="IPR011527">
    <property type="entry name" value="ABC1_TM_dom"/>
</dbReference>
<feature type="domain" description="ABC transporter" evidence="12">
    <location>
        <begin position="335"/>
        <end position="568"/>
    </location>
</feature>
<sequence>MNSFRRIVLYSKPYWKRMAIAAIVSTGVGAMDGAFAWLVEPLLKKIFAEKDLLVFTLLPFGIIILFVIRGICRFTNDYLMRTAGQMAVQGVRNEIYQRNMRLSLGFFQRQTTGGLMSRVLNDVNMMQEGVGTIITGLFRDGLSAVSLLGVIFYRNWQLALICFIVLPVTVYPAQKIGKRIKQIAKGGQETMGNIAGILQETFSGIKVIKAFGLEEREIAKFRDRNHEFYYFQRKSIKYEALSTPVTEFITSFGVAAVIWVGGANVMSGRMSAAEFFSFITAMVMMYSPVKKLTNAYNVMQRSIGASERVFEIIDAEPEIVDAPDARPVSRVQGEVEFRDVSFSYQDEEVLKKVSLSAKKGEVVALVGPSGGGKTTLVSLIPRFYDVKSGAILIDGQDIRGVVLADLLKQIALVDQETILFNDTIANNIRYGRTDAADAEVEAAAKAAFAHDFIMEMPEGYLTNIGDRGVRLSGGQRQRLCIARAILKDAPILILDEATSALDTESEQMVQSALENLMANRTTFVIAHRLSTIFRADKIVAIENGEIKESGSHAELLAKDGLYKRLYDMQFQG</sequence>
<feature type="domain" description="ABC transmembrane type-1" evidence="13">
    <location>
        <begin position="19"/>
        <end position="301"/>
    </location>
</feature>
<name>A0AAW4L5U9_9BACT</name>
<dbReference type="RefSeq" id="WP_214172328.1">
    <property type="nucleotide sequence ID" value="NZ_JAHCVJ010000006.1"/>
</dbReference>
<dbReference type="PANTHER" id="PTHR43394:SF1">
    <property type="entry name" value="ATP-BINDING CASSETTE SUB-FAMILY B MEMBER 10, MITOCHONDRIAL"/>
    <property type="match status" value="1"/>
</dbReference>
<dbReference type="GO" id="GO:0005886">
    <property type="term" value="C:plasma membrane"/>
    <property type="evidence" value="ECO:0007669"/>
    <property type="project" value="UniProtKB-SubCell"/>
</dbReference>
<feature type="transmembrane region" description="Helical" evidence="11">
    <location>
        <begin position="156"/>
        <end position="173"/>
    </location>
</feature>
<evidence type="ECO:0000256" key="2">
    <source>
        <dbReference type="ARBA" id="ARBA00022448"/>
    </source>
</evidence>
<proteinExistence type="predicted"/>
<accession>A0AAW4L5U9</accession>
<dbReference type="CDD" id="cd18552">
    <property type="entry name" value="ABC_6TM_MsbA_like"/>
    <property type="match status" value="1"/>
</dbReference>
<evidence type="ECO:0000313" key="15">
    <source>
        <dbReference type="Proteomes" id="UP000811899"/>
    </source>
</evidence>
<dbReference type="Pfam" id="PF00005">
    <property type="entry name" value="ABC_tran"/>
    <property type="match status" value="1"/>
</dbReference>
<evidence type="ECO:0000256" key="11">
    <source>
        <dbReference type="SAM" id="Phobius"/>
    </source>
</evidence>
<dbReference type="Gene3D" id="3.40.50.300">
    <property type="entry name" value="P-loop containing nucleotide triphosphate hydrolases"/>
    <property type="match status" value="1"/>
</dbReference>
<keyword evidence="5" id="KW-0547">Nucleotide-binding</keyword>
<comment type="caution">
    <text evidence="14">The sequence shown here is derived from an EMBL/GenBank/DDBJ whole genome shotgun (WGS) entry which is preliminary data.</text>
</comment>
<evidence type="ECO:0000313" key="14">
    <source>
        <dbReference type="EMBL" id="MBT0665552.1"/>
    </source>
</evidence>
<evidence type="ECO:0000256" key="5">
    <source>
        <dbReference type="ARBA" id="ARBA00022741"/>
    </source>
</evidence>
<evidence type="ECO:0000256" key="9">
    <source>
        <dbReference type="ARBA" id="ARBA00023055"/>
    </source>
</evidence>
<keyword evidence="6" id="KW-0067">ATP-binding</keyword>
<dbReference type="InterPro" id="IPR003439">
    <property type="entry name" value="ABC_transporter-like_ATP-bd"/>
</dbReference>
<keyword evidence="15" id="KW-1185">Reference proteome</keyword>
<organism evidence="14 15">
    <name type="scientific">Geoanaerobacter pelophilus</name>
    <dbReference type="NCBI Taxonomy" id="60036"/>
    <lineage>
        <taxon>Bacteria</taxon>
        <taxon>Pseudomonadati</taxon>
        <taxon>Thermodesulfobacteriota</taxon>
        <taxon>Desulfuromonadia</taxon>
        <taxon>Geobacterales</taxon>
        <taxon>Geobacteraceae</taxon>
        <taxon>Geoanaerobacter</taxon>
    </lineage>
</organism>
<dbReference type="InterPro" id="IPR003593">
    <property type="entry name" value="AAA+_ATPase"/>
</dbReference>
<evidence type="ECO:0000256" key="6">
    <source>
        <dbReference type="ARBA" id="ARBA00022840"/>
    </source>
</evidence>
<dbReference type="GO" id="GO:0034040">
    <property type="term" value="F:ATPase-coupled lipid transmembrane transporter activity"/>
    <property type="evidence" value="ECO:0007669"/>
    <property type="project" value="InterPro"/>
</dbReference>
<dbReference type="PROSITE" id="PS50893">
    <property type="entry name" value="ABC_TRANSPORTER_2"/>
    <property type="match status" value="1"/>
</dbReference>
<feature type="transmembrane region" description="Helical" evidence="11">
    <location>
        <begin position="240"/>
        <end position="260"/>
    </location>
</feature>
<feature type="transmembrane region" description="Helical" evidence="11">
    <location>
        <begin position="52"/>
        <end position="72"/>
    </location>
</feature>
<dbReference type="GO" id="GO:0015421">
    <property type="term" value="F:ABC-type oligopeptide transporter activity"/>
    <property type="evidence" value="ECO:0007669"/>
    <property type="project" value="TreeGrafter"/>
</dbReference>
<evidence type="ECO:0000256" key="10">
    <source>
        <dbReference type="ARBA" id="ARBA00023136"/>
    </source>
</evidence>
<dbReference type="InterPro" id="IPR036640">
    <property type="entry name" value="ABC1_TM_sf"/>
</dbReference>
<dbReference type="InterPro" id="IPR017871">
    <property type="entry name" value="ABC_transporter-like_CS"/>
</dbReference>
<dbReference type="SUPFAM" id="SSF52540">
    <property type="entry name" value="P-loop containing nucleoside triphosphate hydrolases"/>
    <property type="match status" value="1"/>
</dbReference>
<dbReference type="FunFam" id="3.40.50.300:FF:000218">
    <property type="entry name" value="Multidrug ABC transporter ATP-binding protein"/>
    <property type="match status" value="1"/>
</dbReference>
<evidence type="ECO:0000256" key="7">
    <source>
        <dbReference type="ARBA" id="ARBA00022967"/>
    </source>
</evidence>
<keyword evidence="2" id="KW-0813">Transport</keyword>
<dbReference type="SMART" id="SM00382">
    <property type="entry name" value="AAA"/>
    <property type="match status" value="1"/>
</dbReference>
<dbReference type="GO" id="GO:0005524">
    <property type="term" value="F:ATP binding"/>
    <property type="evidence" value="ECO:0007669"/>
    <property type="project" value="UniProtKB-KW"/>
</dbReference>
<evidence type="ECO:0000259" key="12">
    <source>
        <dbReference type="PROSITE" id="PS50893"/>
    </source>
</evidence>
<dbReference type="InterPro" id="IPR011917">
    <property type="entry name" value="ABC_transpr_lipidA"/>
</dbReference>
<dbReference type="PROSITE" id="PS00211">
    <property type="entry name" value="ABC_TRANSPORTER_1"/>
    <property type="match status" value="1"/>
</dbReference>
<evidence type="ECO:0000256" key="8">
    <source>
        <dbReference type="ARBA" id="ARBA00022989"/>
    </source>
</evidence>
<dbReference type="Gene3D" id="1.20.1560.10">
    <property type="entry name" value="ABC transporter type 1, transmembrane domain"/>
    <property type="match status" value="1"/>
</dbReference>
<keyword evidence="8 11" id="KW-1133">Transmembrane helix</keyword>
<dbReference type="PROSITE" id="PS50929">
    <property type="entry name" value="ABC_TM1F"/>
    <property type="match status" value="1"/>
</dbReference>
<feature type="transmembrane region" description="Helical" evidence="11">
    <location>
        <begin position="130"/>
        <end position="150"/>
    </location>
</feature>
<evidence type="ECO:0000259" key="13">
    <source>
        <dbReference type="PROSITE" id="PS50929"/>
    </source>
</evidence>
<dbReference type="InterPro" id="IPR027417">
    <property type="entry name" value="P-loop_NTPase"/>
</dbReference>